<keyword evidence="2 5" id="KW-0812">Transmembrane</keyword>
<keyword evidence="4 5" id="KW-0472">Membrane</keyword>
<evidence type="ECO:0000256" key="2">
    <source>
        <dbReference type="ARBA" id="ARBA00022692"/>
    </source>
</evidence>
<dbReference type="OrthoDB" id="4078873at2759"/>
<evidence type="ECO:0008006" key="8">
    <source>
        <dbReference type="Google" id="ProtNLM"/>
    </source>
</evidence>
<organism evidence="6 7">
    <name type="scientific">Aspergillus leporis</name>
    <dbReference type="NCBI Taxonomy" id="41062"/>
    <lineage>
        <taxon>Eukaryota</taxon>
        <taxon>Fungi</taxon>
        <taxon>Dikarya</taxon>
        <taxon>Ascomycota</taxon>
        <taxon>Pezizomycotina</taxon>
        <taxon>Eurotiomycetes</taxon>
        <taxon>Eurotiomycetidae</taxon>
        <taxon>Eurotiales</taxon>
        <taxon>Aspergillaceae</taxon>
        <taxon>Aspergillus</taxon>
        <taxon>Aspergillus subgen. Circumdati</taxon>
    </lineage>
</organism>
<evidence type="ECO:0000256" key="1">
    <source>
        <dbReference type="ARBA" id="ARBA00004141"/>
    </source>
</evidence>
<evidence type="ECO:0000313" key="6">
    <source>
        <dbReference type="EMBL" id="KAB8077984.1"/>
    </source>
</evidence>
<keyword evidence="7" id="KW-1185">Reference proteome</keyword>
<keyword evidence="3 5" id="KW-1133">Transmembrane helix</keyword>
<dbReference type="GO" id="GO:0005886">
    <property type="term" value="C:plasma membrane"/>
    <property type="evidence" value="ECO:0007669"/>
    <property type="project" value="TreeGrafter"/>
</dbReference>
<gene>
    <name evidence="6" type="ORF">BDV29DRAFT_153282</name>
</gene>
<dbReference type="Proteomes" id="UP000326565">
    <property type="component" value="Unassembled WGS sequence"/>
</dbReference>
<accession>A0A5N5XEM4</accession>
<name>A0A5N5XEM4_9EURO</name>
<evidence type="ECO:0000256" key="4">
    <source>
        <dbReference type="ARBA" id="ARBA00023136"/>
    </source>
</evidence>
<comment type="subcellular location">
    <subcellularLocation>
        <location evidence="1">Membrane</location>
        <topology evidence="1">Multi-pass membrane protein</topology>
    </subcellularLocation>
</comment>
<dbReference type="AlphaFoldDB" id="A0A5N5XEM4"/>
<evidence type="ECO:0000256" key="5">
    <source>
        <dbReference type="SAM" id="Phobius"/>
    </source>
</evidence>
<sequence>MPILLLGTALLIPFRHPDTHVGMITMTQMLVGLGTCIFTVCGQLAIMTPVTHQEVAVGLAIWGFDMVQQMSYPDGLPERDAIVRAYADVQRKMVIVGICLVPLCLGCTYMWRNINVKKLVPEQTQGNVF</sequence>
<dbReference type="EMBL" id="ML732163">
    <property type="protein sequence ID" value="KAB8077984.1"/>
    <property type="molecule type" value="Genomic_DNA"/>
</dbReference>
<feature type="transmembrane region" description="Helical" evidence="5">
    <location>
        <begin position="27"/>
        <end position="46"/>
    </location>
</feature>
<dbReference type="PANTHER" id="PTHR23501:SF107">
    <property type="entry name" value="TRANSPORTER, PUTATIVE (AFU_ORTHOLOGUE AFUA_7G04730)-RELATED"/>
    <property type="match status" value="1"/>
</dbReference>
<reference evidence="6 7" key="1">
    <citation type="submission" date="2019-04" db="EMBL/GenBank/DDBJ databases">
        <title>Friends and foes A comparative genomics study of 23 Aspergillus species from section Flavi.</title>
        <authorList>
            <consortium name="DOE Joint Genome Institute"/>
            <person name="Kjaerbolling I."/>
            <person name="Vesth T."/>
            <person name="Frisvad J.C."/>
            <person name="Nybo J.L."/>
            <person name="Theobald S."/>
            <person name="Kildgaard S."/>
            <person name="Isbrandt T."/>
            <person name="Kuo A."/>
            <person name="Sato A."/>
            <person name="Lyhne E.K."/>
            <person name="Kogle M.E."/>
            <person name="Wiebenga A."/>
            <person name="Kun R.S."/>
            <person name="Lubbers R.J."/>
            <person name="Makela M.R."/>
            <person name="Barry K."/>
            <person name="Chovatia M."/>
            <person name="Clum A."/>
            <person name="Daum C."/>
            <person name="Haridas S."/>
            <person name="He G."/>
            <person name="LaButti K."/>
            <person name="Lipzen A."/>
            <person name="Mondo S."/>
            <person name="Riley R."/>
            <person name="Salamov A."/>
            <person name="Simmons B.A."/>
            <person name="Magnuson J.K."/>
            <person name="Henrissat B."/>
            <person name="Mortensen U.H."/>
            <person name="Larsen T.O."/>
            <person name="Devries R.P."/>
            <person name="Grigoriev I.V."/>
            <person name="Machida M."/>
            <person name="Baker S.E."/>
            <person name="Andersen M.R."/>
        </authorList>
    </citation>
    <scope>NUCLEOTIDE SEQUENCE [LARGE SCALE GENOMIC DNA]</scope>
    <source>
        <strain evidence="6 7">CBS 151.66</strain>
    </source>
</reference>
<protein>
    <recommendedName>
        <fullName evidence="8">Major facilitator superfamily domain-containing protein</fullName>
    </recommendedName>
</protein>
<feature type="transmembrane region" description="Helical" evidence="5">
    <location>
        <begin position="93"/>
        <end position="111"/>
    </location>
</feature>
<dbReference type="GO" id="GO:0022857">
    <property type="term" value="F:transmembrane transporter activity"/>
    <property type="evidence" value="ECO:0007669"/>
    <property type="project" value="TreeGrafter"/>
</dbReference>
<evidence type="ECO:0000256" key="3">
    <source>
        <dbReference type="ARBA" id="ARBA00022989"/>
    </source>
</evidence>
<evidence type="ECO:0000313" key="7">
    <source>
        <dbReference type="Proteomes" id="UP000326565"/>
    </source>
</evidence>
<dbReference type="PANTHER" id="PTHR23501">
    <property type="entry name" value="MAJOR FACILITATOR SUPERFAMILY"/>
    <property type="match status" value="1"/>
</dbReference>
<proteinExistence type="predicted"/>